<dbReference type="GO" id="GO:0003824">
    <property type="term" value="F:catalytic activity"/>
    <property type="evidence" value="ECO:0007669"/>
    <property type="project" value="InterPro"/>
</dbReference>
<evidence type="ECO:0000259" key="1">
    <source>
        <dbReference type="Pfam" id="PF01507"/>
    </source>
</evidence>
<dbReference type="Pfam" id="PF01507">
    <property type="entry name" value="PAPS_reduct"/>
    <property type="match status" value="1"/>
</dbReference>
<dbReference type="EMBL" id="FWDM01000036">
    <property type="protein sequence ID" value="SLM15283.1"/>
    <property type="molecule type" value="Genomic_DNA"/>
</dbReference>
<dbReference type="AlphaFoldDB" id="A0A3P3XL57"/>
<dbReference type="InterPro" id="IPR014729">
    <property type="entry name" value="Rossmann-like_a/b/a_fold"/>
</dbReference>
<organism evidence="2">
    <name type="scientific">uncultured spirochete</name>
    <dbReference type="NCBI Taxonomy" id="156406"/>
    <lineage>
        <taxon>Bacteria</taxon>
        <taxon>Pseudomonadati</taxon>
        <taxon>Spirochaetota</taxon>
        <taxon>Spirochaetia</taxon>
        <taxon>Spirochaetales</taxon>
        <taxon>environmental samples</taxon>
    </lineage>
</organism>
<dbReference type="InterPro" id="IPR050128">
    <property type="entry name" value="Sulfate_adenylyltrnsfr_sub2"/>
</dbReference>
<dbReference type="PANTHER" id="PTHR43196">
    <property type="entry name" value="SULFATE ADENYLYLTRANSFERASE SUBUNIT 2"/>
    <property type="match status" value="1"/>
</dbReference>
<name>A0A3P3XL57_9SPIR</name>
<proteinExistence type="predicted"/>
<evidence type="ECO:0000313" key="2">
    <source>
        <dbReference type="EMBL" id="SLM15283.1"/>
    </source>
</evidence>
<sequence length="246" mass="27966">MRNLELEMEAYRKANSYLYSKHIRNAEEIIRVALLQCKNPAIALSGGKDSVAMAGLVCKFCSPKIIWNDSGLELPESKSIIYEIADRFGLEIIVAKGCAIEEAEAIGRGELSRYDKKVINSIDTIINPVRKALIEHGIDLEFVGLRKKESIKRRMLLSQYGPIHYSKKWGIKIAWPMMNWDGRDCLAYICENNLPIHPAYLMASDPAMARVSWAFDTAREAPAETEVVRRNYPEIYRKLREAGLCQ</sequence>
<accession>A0A3P3XL57</accession>
<dbReference type="InterPro" id="IPR002500">
    <property type="entry name" value="PAPS_reduct_dom"/>
</dbReference>
<protein>
    <recommendedName>
        <fullName evidence="1">Phosphoadenosine phosphosulphate reductase domain-containing protein</fullName>
    </recommendedName>
</protein>
<gene>
    <name evidence="2" type="ORF">SPIROBIBN47_410017</name>
</gene>
<dbReference type="PANTHER" id="PTHR43196:SF1">
    <property type="entry name" value="SULFATE ADENYLYLTRANSFERASE SUBUNIT 2"/>
    <property type="match status" value="1"/>
</dbReference>
<dbReference type="SUPFAM" id="SSF52402">
    <property type="entry name" value="Adenine nucleotide alpha hydrolases-like"/>
    <property type="match status" value="1"/>
</dbReference>
<feature type="domain" description="Phosphoadenosine phosphosulphate reductase" evidence="1">
    <location>
        <begin position="40"/>
        <end position="200"/>
    </location>
</feature>
<reference evidence="2" key="1">
    <citation type="submission" date="2017-02" db="EMBL/GenBank/DDBJ databases">
        <authorList>
            <person name="Regsiter A."/>
            <person name="William W."/>
        </authorList>
    </citation>
    <scope>NUCLEOTIDE SEQUENCE</scope>
    <source>
        <strain evidence="2">Bib</strain>
    </source>
</reference>
<dbReference type="Gene3D" id="3.40.50.620">
    <property type="entry name" value="HUPs"/>
    <property type="match status" value="1"/>
</dbReference>